<evidence type="ECO:0008006" key="3">
    <source>
        <dbReference type="Google" id="ProtNLM"/>
    </source>
</evidence>
<gene>
    <name evidence="1" type="ORF">DK427_19605</name>
</gene>
<dbReference type="Pfam" id="PF13646">
    <property type="entry name" value="HEAT_2"/>
    <property type="match status" value="1"/>
</dbReference>
<keyword evidence="2" id="KW-1185">Reference proteome</keyword>
<dbReference type="SMART" id="SM00567">
    <property type="entry name" value="EZ_HEAT"/>
    <property type="match status" value="6"/>
</dbReference>
<dbReference type="Gene3D" id="1.25.10.10">
    <property type="entry name" value="Leucine-rich Repeat Variant"/>
    <property type="match status" value="3"/>
</dbReference>
<organism evidence="1 2">
    <name type="scientific">Methylobacterium radiodurans</name>
    <dbReference type="NCBI Taxonomy" id="2202828"/>
    <lineage>
        <taxon>Bacteria</taxon>
        <taxon>Pseudomonadati</taxon>
        <taxon>Pseudomonadota</taxon>
        <taxon>Alphaproteobacteria</taxon>
        <taxon>Hyphomicrobiales</taxon>
        <taxon>Methylobacteriaceae</taxon>
        <taxon>Methylobacterium</taxon>
    </lineage>
</organism>
<proteinExistence type="predicted"/>
<evidence type="ECO:0000313" key="1">
    <source>
        <dbReference type="EMBL" id="AWN37659.1"/>
    </source>
</evidence>
<dbReference type="EMBL" id="CP029551">
    <property type="protein sequence ID" value="AWN37659.1"/>
    <property type="molecule type" value="Genomic_DNA"/>
</dbReference>
<sequence length="709" mass="74859">MTRPIPDNLETKTGSYFLWTFLPILPPGDPRWERCSFVAGRSTADGRGHGASWEVKDGRLYLKRFGGAVPADDPHHQYRKFLDGAPEGKIQVGMPDVHETDEPIFATWVTADLNCASWERLDRSSGHDLPRAFRLFRIERGHVVAQAAVDNRIHRAETEFRGAKAVLDAEAAEGGAQETGNKCVPGLAEALADVGDAADLRPLARLLWRVGRPDLAELMAGFVTSSDADVRRWIAYALGRIGTDAAPAVPMLTEALETTQNTGGLEAVAYALASIGLPAASTLPTMIAAIEARCGLNANRQILLLVDQLHAAGEGSIRALIDGLLVAQGGSTQYRIAHALGQLGSVAVLPLANAFVAAGTDTQRAALARALGLVGRDASPAVPLLLGGLERLQVDEDRAIFAEALKTIGLRSNTSLPRLRTAFQSARGQHALRQIAGAIASLGPDAVDALVEEFEAADGAVARTELARAMGELGPAAIRAVACLAEAAENSSDGTLVGEVADALRKIGAPADLLATIQTAALKHGRSGYGTDGILTTMRPGIVPSPEAICDLVDMLVTHGMDPSGRHLTTLLGAMGAAAVEPLLAALGQAGEPRARYAIINALGRIGPPAEAALDTAVRELAAAQEDSVRLQLVDDIRRIGRPGPEHLNDLLDVMRCSTFLPIWWRLGIVLADMGEPAVAPLLKLLKETQDNGRRRAVANALSQFGIAN</sequence>
<dbReference type="GO" id="GO:0016491">
    <property type="term" value="F:oxidoreductase activity"/>
    <property type="evidence" value="ECO:0007669"/>
    <property type="project" value="TreeGrafter"/>
</dbReference>
<dbReference type="SUPFAM" id="SSF48371">
    <property type="entry name" value="ARM repeat"/>
    <property type="match status" value="1"/>
</dbReference>
<dbReference type="KEGG" id="meti:DK427_19605"/>
<accession>A0A2U8VV57</accession>
<dbReference type="InterPro" id="IPR004155">
    <property type="entry name" value="PBS_lyase_HEAT"/>
</dbReference>
<dbReference type="PANTHER" id="PTHR12697">
    <property type="entry name" value="PBS LYASE HEAT-LIKE PROTEIN"/>
    <property type="match status" value="1"/>
</dbReference>
<evidence type="ECO:0000313" key="2">
    <source>
        <dbReference type="Proteomes" id="UP000246058"/>
    </source>
</evidence>
<dbReference type="InterPro" id="IPR011989">
    <property type="entry name" value="ARM-like"/>
</dbReference>
<dbReference type="PANTHER" id="PTHR12697:SF5">
    <property type="entry name" value="DEOXYHYPUSINE HYDROXYLASE"/>
    <property type="match status" value="1"/>
</dbReference>
<dbReference type="InterPro" id="IPR016024">
    <property type="entry name" value="ARM-type_fold"/>
</dbReference>
<dbReference type="AlphaFoldDB" id="A0A2U8VV57"/>
<name>A0A2U8VV57_9HYPH</name>
<dbReference type="OrthoDB" id="7973217at2"/>
<dbReference type="RefSeq" id="WP_109952725.1">
    <property type="nucleotide sequence ID" value="NZ_CP029551.1"/>
</dbReference>
<protein>
    <recommendedName>
        <fullName evidence="3">HEAT repeat domain-containing protein</fullName>
    </recommendedName>
</protein>
<dbReference type="Proteomes" id="UP000246058">
    <property type="component" value="Chromosome"/>
</dbReference>
<reference evidence="1 2" key="1">
    <citation type="submission" date="2018-05" db="EMBL/GenBank/DDBJ databases">
        <title>Complete Genome Sequence of Methylobacterium sp. 17Sr1-43.</title>
        <authorList>
            <person name="Srinivasan S."/>
        </authorList>
    </citation>
    <scope>NUCLEOTIDE SEQUENCE [LARGE SCALE GENOMIC DNA]</scope>
    <source>
        <strain evidence="1 2">17Sr1-43</strain>
    </source>
</reference>